<reference evidence="8 9" key="1">
    <citation type="submission" date="2018-10" db="EMBL/GenBank/DDBJ databases">
        <authorList>
            <consortium name="Pathogen Informatics"/>
        </authorList>
    </citation>
    <scope>NUCLEOTIDE SEQUENCE [LARGE SCALE GENOMIC DNA]</scope>
</reference>
<dbReference type="GO" id="GO:0030272">
    <property type="term" value="F:5-formyltetrahydrofolate cyclo-ligase activity"/>
    <property type="evidence" value="ECO:0007669"/>
    <property type="project" value="UniProtKB-EC"/>
</dbReference>
<evidence type="ECO:0000256" key="4">
    <source>
        <dbReference type="ARBA" id="ARBA00036539"/>
    </source>
</evidence>
<dbReference type="SUPFAM" id="SSF100950">
    <property type="entry name" value="NagB/RpiA/CoA transferase-like"/>
    <property type="match status" value="1"/>
</dbReference>
<dbReference type="EC" id="6.3.3.2" evidence="5 7"/>
<dbReference type="GO" id="GO:0046872">
    <property type="term" value="F:metal ion binding"/>
    <property type="evidence" value="ECO:0007669"/>
    <property type="project" value="UniProtKB-KW"/>
</dbReference>
<dbReference type="EMBL" id="UXSR01005246">
    <property type="protein sequence ID" value="VDD80254.1"/>
    <property type="molecule type" value="Genomic_DNA"/>
</dbReference>
<evidence type="ECO:0000256" key="7">
    <source>
        <dbReference type="RuleBase" id="RU361279"/>
    </source>
</evidence>
<feature type="binding site" evidence="6">
    <location>
        <begin position="153"/>
        <end position="161"/>
    </location>
    <ligand>
        <name>ATP</name>
        <dbReference type="ChEBI" id="CHEBI:30616"/>
    </ligand>
</feature>
<dbReference type="NCBIfam" id="TIGR02727">
    <property type="entry name" value="MTHFS_bact"/>
    <property type="match status" value="1"/>
</dbReference>
<dbReference type="Gene3D" id="3.40.50.10420">
    <property type="entry name" value="NagB/RpiA/CoA transferase-like"/>
    <property type="match status" value="1"/>
</dbReference>
<protein>
    <recommendedName>
        <fullName evidence="5 7">5-formyltetrahydrofolate cyclo-ligase</fullName>
        <ecNumber evidence="5 7">6.3.3.2</ecNumber>
    </recommendedName>
</protein>
<keyword evidence="7" id="KW-0479">Metal-binding</keyword>
<feature type="binding site" evidence="6">
    <location>
        <position position="57"/>
    </location>
    <ligand>
        <name>substrate</name>
    </ligand>
</feature>
<proteinExistence type="inferred from homology"/>
<dbReference type="STRING" id="53468.A0A0R3UGB9"/>
<evidence type="ECO:0000256" key="5">
    <source>
        <dbReference type="ARBA" id="ARBA00038966"/>
    </source>
</evidence>
<accession>A0A0R3UGB9</accession>
<name>A0A0R3UGB9_MESCO</name>
<evidence type="ECO:0000313" key="9">
    <source>
        <dbReference type="Proteomes" id="UP000267029"/>
    </source>
</evidence>
<dbReference type="GO" id="GO:0035999">
    <property type="term" value="P:tetrahydrofolate interconversion"/>
    <property type="evidence" value="ECO:0007669"/>
    <property type="project" value="TreeGrafter"/>
</dbReference>
<keyword evidence="9" id="KW-1185">Reference proteome</keyword>
<dbReference type="GO" id="GO:0005524">
    <property type="term" value="F:ATP binding"/>
    <property type="evidence" value="ECO:0007669"/>
    <property type="project" value="UniProtKB-KW"/>
</dbReference>
<organism evidence="8 9">
    <name type="scientific">Mesocestoides corti</name>
    <name type="common">Flatworm</name>
    <dbReference type="NCBI Taxonomy" id="53468"/>
    <lineage>
        <taxon>Eukaryota</taxon>
        <taxon>Metazoa</taxon>
        <taxon>Spiralia</taxon>
        <taxon>Lophotrochozoa</taxon>
        <taxon>Platyhelminthes</taxon>
        <taxon>Cestoda</taxon>
        <taxon>Eucestoda</taxon>
        <taxon>Cyclophyllidea</taxon>
        <taxon>Mesocestoididae</taxon>
        <taxon>Mesocestoides</taxon>
    </lineage>
</organism>
<evidence type="ECO:0000256" key="3">
    <source>
        <dbReference type="ARBA" id="ARBA00022840"/>
    </source>
</evidence>
<gene>
    <name evidence="8" type="ORF">MCOS_LOCUS6257</name>
</gene>
<dbReference type="GO" id="GO:0009396">
    <property type="term" value="P:folic acid-containing compound biosynthetic process"/>
    <property type="evidence" value="ECO:0007669"/>
    <property type="project" value="TreeGrafter"/>
</dbReference>
<dbReference type="Pfam" id="PF01812">
    <property type="entry name" value="5-FTHF_cyc-lig"/>
    <property type="match status" value="1"/>
</dbReference>
<dbReference type="Proteomes" id="UP000267029">
    <property type="component" value="Unassembled WGS sequence"/>
</dbReference>
<keyword evidence="7" id="KW-0460">Magnesium</keyword>
<feature type="binding site" evidence="6">
    <location>
        <position position="52"/>
    </location>
    <ligand>
        <name>substrate</name>
    </ligand>
</feature>
<evidence type="ECO:0000256" key="6">
    <source>
        <dbReference type="PIRSR" id="PIRSR006806-1"/>
    </source>
</evidence>
<dbReference type="GO" id="GO:0005739">
    <property type="term" value="C:mitochondrion"/>
    <property type="evidence" value="ECO:0007669"/>
    <property type="project" value="TreeGrafter"/>
</dbReference>
<dbReference type="PANTHER" id="PTHR23407">
    <property type="entry name" value="ATPASE INHIBITOR/5-FORMYLTETRAHYDROFOLATE CYCLO-LIGASE"/>
    <property type="match status" value="1"/>
</dbReference>
<evidence type="ECO:0000313" key="8">
    <source>
        <dbReference type="EMBL" id="VDD80254.1"/>
    </source>
</evidence>
<comment type="similarity">
    <text evidence="1 7">Belongs to the 5-formyltetrahydrofolate cyclo-ligase family.</text>
</comment>
<dbReference type="AlphaFoldDB" id="A0A0R3UGB9"/>
<dbReference type="InterPro" id="IPR037171">
    <property type="entry name" value="NagB/RpiA_transferase-like"/>
</dbReference>
<comment type="cofactor">
    <cofactor evidence="7">
        <name>Mg(2+)</name>
        <dbReference type="ChEBI" id="CHEBI:18420"/>
    </cofactor>
</comment>
<dbReference type="OrthoDB" id="2015992at2759"/>
<evidence type="ECO:0000256" key="1">
    <source>
        <dbReference type="ARBA" id="ARBA00010638"/>
    </source>
</evidence>
<comment type="catalytic activity">
    <reaction evidence="4 7">
        <text>(6S)-5-formyl-5,6,7,8-tetrahydrofolate + ATP = (6R)-5,10-methenyltetrahydrofolate + ADP + phosphate</text>
        <dbReference type="Rhea" id="RHEA:10488"/>
        <dbReference type="ChEBI" id="CHEBI:30616"/>
        <dbReference type="ChEBI" id="CHEBI:43474"/>
        <dbReference type="ChEBI" id="CHEBI:57455"/>
        <dbReference type="ChEBI" id="CHEBI:57457"/>
        <dbReference type="ChEBI" id="CHEBI:456216"/>
        <dbReference type="EC" id="6.3.3.2"/>
    </reaction>
</comment>
<dbReference type="PIRSF" id="PIRSF006806">
    <property type="entry name" value="FTHF_cligase"/>
    <property type="match status" value="1"/>
</dbReference>
<sequence>MVAKNKQELRQYMKSILSNIPPSIRKRKSQVLLQKVLAHEFFKTCKGVSIFVSFSYEPDTIALIRHALEAGKVVVVPKILADSERCNSLTKRFGLMRMRQLHSLDELFTWPLNKFGIREPPQPTTGIDKDDALTLPVDLFILPGLAFSAAGDRLGRGKGFYDHYLTGMREYHSENNPSVPLPRTIALAFSEQILENLFVEGHDAKVDTVLIA</sequence>
<feature type="binding site" evidence="6">
    <location>
        <begin position="6"/>
        <end position="10"/>
    </location>
    <ligand>
        <name>ATP</name>
        <dbReference type="ChEBI" id="CHEBI:30616"/>
    </ligand>
</feature>
<keyword evidence="3 6" id="KW-0067">ATP-binding</keyword>
<dbReference type="PANTHER" id="PTHR23407:SF1">
    <property type="entry name" value="5-FORMYLTETRAHYDROFOLATE CYCLO-LIGASE"/>
    <property type="match status" value="1"/>
</dbReference>
<evidence type="ECO:0000256" key="2">
    <source>
        <dbReference type="ARBA" id="ARBA00022741"/>
    </source>
</evidence>
<dbReference type="InterPro" id="IPR002698">
    <property type="entry name" value="FTHF_cligase"/>
</dbReference>
<keyword evidence="2 6" id="KW-0547">Nucleotide-binding</keyword>
<dbReference type="InterPro" id="IPR024185">
    <property type="entry name" value="FTHF_cligase-like_sf"/>
</dbReference>